<dbReference type="EMBL" id="CCYA01000240">
    <property type="protein sequence ID" value="CEH14057.1"/>
    <property type="molecule type" value="Genomic_DNA"/>
</dbReference>
<dbReference type="InterPro" id="IPR004134">
    <property type="entry name" value="Peptidase_C1B"/>
</dbReference>
<dbReference type="SUPFAM" id="SSF54001">
    <property type="entry name" value="Cysteine proteinases"/>
    <property type="match status" value="1"/>
</dbReference>
<evidence type="ECO:0000256" key="11">
    <source>
        <dbReference type="ARBA" id="ARBA00031859"/>
    </source>
</evidence>
<dbReference type="OrthoDB" id="2666448at2759"/>
<protein>
    <recommendedName>
        <fullName evidence="3">Cysteine proteinase 1, mitochondrial</fullName>
        <ecNumber evidence="2">3.4.22.40</ecNumber>
    </recommendedName>
    <alternativeName>
        <fullName evidence="9">Bleomycin hydrolase</fullName>
    </alternativeName>
    <alternativeName>
        <fullName evidence="12">Homocysteine-thiolactonase</fullName>
    </alternativeName>
    <alternativeName>
        <fullName evidence="10">Leucine aminopeptidase 3</fullName>
    </alternativeName>
    <alternativeName>
        <fullName evidence="11">Y3</fullName>
    </alternativeName>
</protein>
<evidence type="ECO:0000256" key="4">
    <source>
        <dbReference type="ARBA" id="ARBA00022670"/>
    </source>
</evidence>
<dbReference type="STRING" id="401625.A0A0P1BDZ0"/>
<feature type="region of interest" description="Disordered" evidence="13">
    <location>
        <begin position="1"/>
        <end position="53"/>
    </location>
</feature>
<evidence type="ECO:0000256" key="3">
    <source>
        <dbReference type="ARBA" id="ARBA00016900"/>
    </source>
</evidence>
<reference evidence="14 15" key="1">
    <citation type="submission" date="2014-09" db="EMBL/GenBank/DDBJ databases">
        <authorList>
            <person name="Magalhaes I.L.F."/>
            <person name="Oliveira U."/>
            <person name="Santos F.R."/>
            <person name="Vidigal T.H.D.A."/>
            <person name="Brescovit A.D."/>
            <person name="Santos A.J."/>
        </authorList>
    </citation>
    <scope>NUCLEOTIDE SEQUENCE [LARGE SCALE GENOMIC DNA]</scope>
</reference>
<dbReference type="Pfam" id="PF03051">
    <property type="entry name" value="Peptidase_C1_2"/>
    <property type="match status" value="1"/>
</dbReference>
<keyword evidence="6" id="KW-0788">Thiol protease</keyword>
<dbReference type="AlphaFoldDB" id="A0A0P1BDZ0"/>
<evidence type="ECO:0000256" key="12">
    <source>
        <dbReference type="ARBA" id="ARBA00032353"/>
    </source>
</evidence>
<dbReference type="GO" id="GO:0043418">
    <property type="term" value="P:homocysteine catabolic process"/>
    <property type="evidence" value="ECO:0007669"/>
    <property type="project" value="TreeGrafter"/>
</dbReference>
<organism evidence="14 15">
    <name type="scientific">Ceraceosorus bombacis</name>
    <dbReference type="NCBI Taxonomy" id="401625"/>
    <lineage>
        <taxon>Eukaryota</taxon>
        <taxon>Fungi</taxon>
        <taxon>Dikarya</taxon>
        <taxon>Basidiomycota</taxon>
        <taxon>Ustilaginomycotina</taxon>
        <taxon>Exobasidiomycetes</taxon>
        <taxon>Ceraceosorales</taxon>
        <taxon>Ceraceosoraceae</taxon>
        <taxon>Ceraceosorus</taxon>
    </lineage>
</organism>
<dbReference type="GO" id="GO:0070005">
    <property type="term" value="F:cysteine-type aminopeptidase activity"/>
    <property type="evidence" value="ECO:0007669"/>
    <property type="project" value="InterPro"/>
</dbReference>
<proteinExistence type="predicted"/>
<keyword evidence="5 14" id="KW-0378">Hydrolase</keyword>
<dbReference type="GO" id="GO:0006508">
    <property type="term" value="P:proteolysis"/>
    <property type="evidence" value="ECO:0007669"/>
    <property type="project" value="UniProtKB-KW"/>
</dbReference>
<evidence type="ECO:0000256" key="5">
    <source>
        <dbReference type="ARBA" id="ARBA00022801"/>
    </source>
</evidence>
<dbReference type="GO" id="GO:0009636">
    <property type="term" value="P:response to toxic substance"/>
    <property type="evidence" value="ECO:0007669"/>
    <property type="project" value="TreeGrafter"/>
</dbReference>
<evidence type="ECO:0000256" key="6">
    <source>
        <dbReference type="ARBA" id="ARBA00022807"/>
    </source>
</evidence>
<dbReference type="PANTHER" id="PTHR10363:SF2">
    <property type="entry name" value="BLEOMYCIN HYDROLASE"/>
    <property type="match status" value="1"/>
</dbReference>
<evidence type="ECO:0000256" key="7">
    <source>
        <dbReference type="ARBA" id="ARBA00025347"/>
    </source>
</evidence>
<dbReference type="Proteomes" id="UP000054845">
    <property type="component" value="Unassembled WGS sequence"/>
</dbReference>
<dbReference type="PANTHER" id="PTHR10363">
    <property type="entry name" value="BLEOMYCIN HYDROLASE"/>
    <property type="match status" value="1"/>
</dbReference>
<comment type="catalytic activity">
    <reaction evidence="1">
        <text>Inactivates bleomycin B2 (a cytotoxic glycometallopeptide) by hydrolysis of a carboxyamide bond of beta-aminoalanine, but also shows general aminopeptidase activity. The specificity varies somewhat with source, but amino acid arylamides of Met, Leu and Ala are preferred.</text>
        <dbReference type="EC" id="3.4.22.40"/>
    </reaction>
</comment>
<comment type="function">
    <text evidence="7">The normal physiological role of the enzyme is unknown, but it is not essential for the viability of yeast cells. Has aminopeptidase activity, shortening substrate peptides sequentially by 1 amino acid. Has bleomycin hydrolase activity, which can protect the cell from the toxic effects of bleomycin. Has homocysteine-thiolactonase activity, protecting the cell against homocysteine toxicity. Acts as a repressor in the GAL4 regulatory system, but this does not require either the peptidase or nucleic acid-binding activities.</text>
</comment>
<keyword evidence="4 14" id="KW-0645">Protease</keyword>
<evidence type="ECO:0000313" key="15">
    <source>
        <dbReference type="Proteomes" id="UP000054845"/>
    </source>
</evidence>
<dbReference type="GO" id="GO:0005737">
    <property type="term" value="C:cytoplasm"/>
    <property type="evidence" value="ECO:0007669"/>
    <property type="project" value="TreeGrafter"/>
</dbReference>
<dbReference type="PROSITE" id="PS00139">
    <property type="entry name" value="THIOL_PROTEASE_CYS"/>
    <property type="match status" value="1"/>
</dbReference>
<dbReference type="EC" id="3.4.22.40" evidence="2"/>
<dbReference type="Gene3D" id="3.90.70.10">
    <property type="entry name" value="Cysteine proteinases"/>
    <property type="match status" value="1"/>
</dbReference>
<keyword evidence="15" id="KW-1185">Reference proteome</keyword>
<evidence type="ECO:0000256" key="1">
    <source>
        <dbReference type="ARBA" id="ARBA00000423"/>
    </source>
</evidence>
<evidence type="ECO:0000256" key="9">
    <source>
        <dbReference type="ARBA" id="ARBA00030627"/>
    </source>
</evidence>
<keyword evidence="14" id="KW-0031">Aminopeptidase</keyword>
<accession>A0A0P1BDZ0</accession>
<dbReference type="GO" id="GO:0004197">
    <property type="term" value="F:cysteine-type endopeptidase activity"/>
    <property type="evidence" value="ECO:0007669"/>
    <property type="project" value="UniProtKB-EC"/>
</dbReference>
<evidence type="ECO:0000256" key="13">
    <source>
        <dbReference type="SAM" id="MobiDB-lite"/>
    </source>
</evidence>
<dbReference type="InterPro" id="IPR000169">
    <property type="entry name" value="Pept_cys_AS"/>
</dbReference>
<evidence type="ECO:0000313" key="14">
    <source>
        <dbReference type="EMBL" id="CEH14057.1"/>
    </source>
</evidence>
<name>A0A0P1BDZ0_9BASI</name>
<evidence type="ECO:0000256" key="8">
    <source>
        <dbReference type="ARBA" id="ARBA00026080"/>
    </source>
</evidence>
<evidence type="ECO:0000256" key="2">
    <source>
        <dbReference type="ARBA" id="ARBA00012465"/>
    </source>
</evidence>
<sequence length="549" mass="61454">MGSSASKPLPASGEMSEKSAATQSLERQLGRSGRASARPDASLSLHHSTDRSYKIQASRLAHTPATTPQQENARDAGKASSNIIPTLLQYWSDTALKTTSAKLAARTLHNEQLALALRDRKTEIEMGNHVFNVKVDLEGTPVCNQKSSGRCWLFATLNLLRVHAMKEYDVPALELSQSYLHFYDKLEKANTFLENTIDLASEALDSRLYGYLKGDPVNDGGQWDMVVNLLRVYGIVPQVIFPESFNSSNSDKINWLVTVQLRQFALELRSLISQLRSQEGGAHSLSLASEHSIVQQVRLTKERQMKKIFEILTIANGAAPPSPEQEFTWQYYDSKGKYQERRFTPKSFLQSLKKRFDLDNACSLVNDPRAEEQKLITIDRLQNVWGARPVSYVNTSSQVMKESVVKSLRSNQAVFFGCDVGQFSHTASGVMCPSLYQTGVEEAFDISLNLSKAERLQMGESLMTHAMVITGVQVDSDGKPTRYRVENSWSETAGQKGYMIMSDAWFDQYVFQVVVRKQDMPAALWQLFDAGVNEETIVYPPYDPFGSLA</sequence>
<evidence type="ECO:0000256" key="10">
    <source>
        <dbReference type="ARBA" id="ARBA00031564"/>
    </source>
</evidence>
<dbReference type="InterPro" id="IPR038765">
    <property type="entry name" value="Papain-like_cys_pep_sf"/>
</dbReference>
<comment type="subunit">
    <text evidence="8">Homohexamer. Binds to nucleic acids. Binds single-stranded DNA and RNA with higher affinity than double-stranded DNA.</text>
</comment>
<dbReference type="CDD" id="cd00585">
    <property type="entry name" value="Peptidase_C1B"/>
    <property type="match status" value="1"/>
</dbReference>